<keyword evidence="6" id="KW-1185">Reference proteome</keyword>
<dbReference type="Gene3D" id="2.90.10.10">
    <property type="entry name" value="Bulb-type lectin domain"/>
    <property type="match status" value="1"/>
</dbReference>
<dbReference type="AlphaFoldDB" id="A0AAD4THE2"/>
<dbReference type="Pfam" id="PF01453">
    <property type="entry name" value="B_lectin"/>
    <property type="match status" value="1"/>
</dbReference>
<reference evidence="5" key="1">
    <citation type="submission" date="2022-04" db="EMBL/GenBank/DDBJ databases">
        <title>A functionally conserved STORR gene fusion in Papaver species that diverged 16.8 million years ago.</title>
        <authorList>
            <person name="Catania T."/>
        </authorList>
    </citation>
    <scope>NUCLEOTIDE SEQUENCE</scope>
    <source>
        <strain evidence="5">S-188037</strain>
    </source>
</reference>
<dbReference type="InterPro" id="IPR003609">
    <property type="entry name" value="Pan_app"/>
</dbReference>
<evidence type="ECO:0000313" key="5">
    <source>
        <dbReference type="EMBL" id="KAI3957133.1"/>
    </source>
</evidence>
<dbReference type="PANTHER" id="PTHR47976">
    <property type="entry name" value="G-TYPE LECTIN S-RECEPTOR-LIKE SERINE/THREONINE-PROTEIN KINASE SD2-5"/>
    <property type="match status" value="1"/>
</dbReference>
<dbReference type="PROSITE" id="PS50948">
    <property type="entry name" value="PAN"/>
    <property type="match status" value="1"/>
</dbReference>
<comment type="caution">
    <text evidence="5">The sequence shown here is derived from an EMBL/GenBank/DDBJ whole genome shotgun (WGS) entry which is preliminary data.</text>
</comment>
<feature type="signal peptide" evidence="2">
    <location>
        <begin position="1"/>
        <end position="25"/>
    </location>
</feature>
<feature type="domain" description="Bulb-type lectin" evidence="3">
    <location>
        <begin position="32"/>
        <end position="167"/>
    </location>
</feature>
<evidence type="ECO:0000259" key="4">
    <source>
        <dbReference type="PROSITE" id="PS50948"/>
    </source>
</evidence>
<evidence type="ECO:0000259" key="3">
    <source>
        <dbReference type="PROSITE" id="PS50927"/>
    </source>
</evidence>
<evidence type="ECO:0008006" key="7">
    <source>
        <dbReference type="Google" id="ProtNLM"/>
    </source>
</evidence>
<keyword evidence="1 2" id="KW-0732">Signal</keyword>
<dbReference type="InterPro" id="IPR036426">
    <property type="entry name" value="Bulb-type_lectin_dom_sf"/>
</dbReference>
<dbReference type="PANTHER" id="PTHR47976:SF115">
    <property type="entry name" value="RECEPTOR-LIKE SERINE_THREONINE-PROTEIN KINASE"/>
    <property type="match status" value="1"/>
</dbReference>
<dbReference type="PIRSF" id="PIRSF002686">
    <property type="entry name" value="SLG"/>
    <property type="match status" value="1"/>
</dbReference>
<feature type="chain" id="PRO_5042029471" description="Bulb-type lectin domain-containing protein" evidence="2">
    <location>
        <begin position="26"/>
        <end position="446"/>
    </location>
</feature>
<name>A0AAD4THE2_9MAGN</name>
<dbReference type="Proteomes" id="UP001202328">
    <property type="component" value="Unassembled WGS sequence"/>
</dbReference>
<dbReference type="InterPro" id="IPR001480">
    <property type="entry name" value="Bulb-type_lectin_dom"/>
</dbReference>
<feature type="domain" description="Apple" evidence="4">
    <location>
        <begin position="351"/>
        <end position="440"/>
    </location>
</feature>
<evidence type="ECO:0000313" key="6">
    <source>
        <dbReference type="Proteomes" id="UP001202328"/>
    </source>
</evidence>
<sequence length="446" mass="49840">MKKYFFLFSCFLFFIFTFSSIVVQANVPISKTFKLLNQGPISSSNAVELGAEYRALNIPGNNKSNPFSLCFYTIPPSNTFTLGIGVGKPQFDTVFRWVWTANLTRHVRENATLVFVLNGNLVLADSDGRVGWQTGTANKGIVDIKLLSNGNLVLLDKNGAFVWQSFHYPTDTLLVGQSLSRGMGSRNKLVNGAYSMVLEEHLINLYYKNPLSRKPVAYYSVTPGYMEGLQNVTFKATHWSDGSNHLVFQYEPNGGQSGWAEPKYNAILSLFRLGSDGNLRIFSYDKSRQLASWDTTFTRFSDAWKYASECMLPEKCGSLGICENNKCVSCPTPNGLKSWTKECKPSKLPSCPTNKKVNTANTNVSYYKLEGVDHFMANSEINKGEGPVKMEVCKKKCSDDCECMAFFYRKDSSRCLLTAQLNTLNKVIDSSNSLSADHIAFIKYAK</sequence>
<dbReference type="SUPFAM" id="SSF51110">
    <property type="entry name" value="alpha-D-mannose-specific plant lectins"/>
    <property type="match status" value="1"/>
</dbReference>
<accession>A0AAD4THE2</accession>
<dbReference type="InterPro" id="IPR035446">
    <property type="entry name" value="SLSG/EP1"/>
</dbReference>
<dbReference type="PROSITE" id="PS50927">
    <property type="entry name" value="BULB_LECTIN"/>
    <property type="match status" value="1"/>
</dbReference>
<dbReference type="SMART" id="SM00108">
    <property type="entry name" value="B_lectin"/>
    <property type="match status" value="1"/>
</dbReference>
<evidence type="ECO:0000256" key="2">
    <source>
        <dbReference type="SAM" id="SignalP"/>
    </source>
</evidence>
<organism evidence="5 6">
    <name type="scientific">Papaver atlanticum</name>
    <dbReference type="NCBI Taxonomy" id="357466"/>
    <lineage>
        <taxon>Eukaryota</taxon>
        <taxon>Viridiplantae</taxon>
        <taxon>Streptophyta</taxon>
        <taxon>Embryophyta</taxon>
        <taxon>Tracheophyta</taxon>
        <taxon>Spermatophyta</taxon>
        <taxon>Magnoliopsida</taxon>
        <taxon>Ranunculales</taxon>
        <taxon>Papaveraceae</taxon>
        <taxon>Papaveroideae</taxon>
        <taxon>Papaver</taxon>
    </lineage>
</organism>
<dbReference type="InterPro" id="IPR051343">
    <property type="entry name" value="G-type_lectin_kinases/EP1-like"/>
</dbReference>
<proteinExistence type="predicted"/>
<protein>
    <recommendedName>
        <fullName evidence="7">Bulb-type lectin domain-containing protein</fullName>
    </recommendedName>
</protein>
<dbReference type="EMBL" id="JAJJMB010001378">
    <property type="protein sequence ID" value="KAI3957133.1"/>
    <property type="molecule type" value="Genomic_DNA"/>
</dbReference>
<dbReference type="CDD" id="cd00028">
    <property type="entry name" value="B_lectin"/>
    <property type="match status" value="1"/>
</dbReference>
<gene>
    <name evidence="5" type="ORF">MKW98_002760</name>
</gene>
<evidence type="ECO:0000256" key="1">
    <source>
        <dbReference type="ARBA" id="ARBA00022729"/>
    </source>
</evidence>